<protein>
    <submittedName>
        <fullName evidence="2">ZM domain-containing protein</fullName>
    </submittedName>
</protein>
<organism evidence="2">
    <name type="scientific">Mesocestoides corti</name>
    <name type="common">Flatworm</name>
    <dbReference type="NCBI Taxonomy" id="53468"/>
    <lineage>
        <taxon>Eukaryota</taxon>
        <taxon>Metazoa</taxon>
        <taxon>Spiralia</taxon>
        <taxon>Lophotrochozoa</taxon>
        <taxon>Platyhelminthes</taxon>
        <taxon>Cestoda</taxon>
        <taxon>Eucestoda</taxon>
        <taxon>Cyclophyllidea</taxon>
        <taxon>Mesocestoididae</taxon>
        <taxon>Mesocestoides</taxon>
    </lineage>
</organism>
<accession>A0A5K3FPR7</accession>
<reference evidence="2" key="1">
    <citation type="submission" date="2019-11" db="UniProtKB">
        <authorList>
            <consortium name="WormBaseParasite"/>
        </authorList>
    </citation>
    <scope>IDENTIFICATION</scope>
</reference>
<name>A0A5K3FPR7_MESCO</name>
<dbReference type="AlphaFoldDB" id="A0A5K3FPR7"/>
<evidence type="ECO:0000256" key="1">
    <source>
        <dbReference type="SAM" id="MobiDB-lite"/>
    </source>
</evidence>
<sequence>MSADTGSNPFRPDGELSREAENILKNSTILRDKVIINDPSVKPSQNGISHSPNGSQPLLKSESISKDCSNPPTYEGSPIRTGEVVSGQVPLSATDGLAASEDQNPLQVEHVKIKSGPTNCCSVL</sequence>
<dbReference type="WBParaSite" id="MCU_009506-RA">
    <property type="protein sequence ID" value="MCU_009506-RA"/>
    <property type="gene ID" value="MCU_009506"/>
</dbReference>
<proteinExistence type="predicted"/>
<evidence type="ECO:0000313" key="2">
    <source>
        <dbReference type="WBParaSite" id="MCU_009506-RA"/>
    </source>
</evidence>
<feature type="region of interest" description="Disordered" evidence="1">
    <location>
        <begin position="34"/>
        <end position="81"/>
    </location>
</feature>
<feature type="compositionally biased region" description="Polar residues" evidence="1">
    <location>
        <begin position="42"/>
        <end position="58"/>
    </location>
</feature>